<dbReference type="InterPro" id="IPR036779">
    <property type="entry name" value="LysM_dom_sf"/>
</dbReference>
<gene>
    <name evidence="3" type="ORF">GXW71_33930</name>
</gene>
<dbReference type="CDD" id="cd00118">
    <property type="entry name" value="LysM"/>
    <property type="match status" value="1"/>
</dbReference>
<comment type="caution">
    <text evidence="3">The sequence shown here is derived from an EMBL/GenBank/DDBJ whole genome shotgun (WGS) entry which is preliminary data.</text>
</comment>
<dbReference type="InterPro" id="IPR018392">
    <property type="entry name" value="LysM"/>
</dbReference>
<accession>A0ABS5FA12</accession>
<feature type="non-terminal residue" evidence="3">
    <location>
        <position position="1"/>
    </location>
</feature>
<dbReference type="RefSeq" id="WP_211858398.1">
    <property type="nucleotide sequence ID" value="NZ_JAAGBB010000107.1"/>
</dbReference>
<dbReference type="Proteomes" id="UP001196870">
    <property type="component" value="Unassembled WGS sequence"/>
</dbReference>
<sequence length="323" mass="33315">RFDVVRVGARGTAVVAGRAAPGAEVVLIANGQRELGRARADQRGEWVILPADPLAPGTYELSLRARLAGAELAGPDAVVVVVPEPMPVAADQPRAVESGSAAVAVLIPPRTGDAAPRLLQAPPQQPAGPMPAVPAPAGPAPQANGPAAALVQAPDGTARGQAGRLGLEAVDYADAGAMRFSGTAPPGASVRAYVGERHAGDVVADAAGRWTLVPNETPTVGRHTLRLDQLAASGAVAARIELPFQRDQLPEESFRGGQVVVQPGQSLWRIARGSYGQGVRYTTIYQANRDQIRDPDRIFPGQVFALPAAVTADQAPPASSLSR</sequence>
<dbReference type="Gene3D" id="3.10.350.10">
    <property type="entry name" value="LysM domain"/>
    <property type="match status" value="1"/>
</dbReference>
<evidence type="ECO:0000259" key="2">
    <source>
        <dbReference type="PROSITE" id="PS51782"/>
    </source>
</evidence>
<reference evidence="4" key="1">
    <citation type="journal article" date="2021" name="Syst. Appl. Microbiol.">
        <title>Roseomonas hellenica sp. nov., isolated from roots of wild-growing Alkanna tinctoria.</title>
        <authorList>
            <person name="Rat A."/>
            <person name="Naranjo H.D."/>
            <person name="Lebbe L."/>
            <person name="Cnockaert M."/>
            <person name="Krigas N."/>
            <person name="Grigoriadou K."/>
            <person name="Maloupa E."/>
            <person name="Willems A."/>
        </authorList>
    </citation>
    <scope>NUCLEOTIDE SEQUENCE [LARGE SCALE GENOMIC DNA]</scope>
    <source>
        <strain evidence="4">LMG 31523</strain>
    </source>
</reference>
<evidence type="ECO:0000313" key="4">
    <source>
        <dbReference type="Proteomes" id="UP001196870"/>
    </source>
</evidence>
<dbReference type="InterPro" id="IPR013783">
    <property type="entry name" value="Ig-like_fold"/>
</dbReference>
<name>A0ABS5FA12_9PROT</name>
<evidence type="ECO:0000313" key="3">
    <source>
        <dbReference type="EMBL" id="MBR0669399.1"/>
    </source>
</evidence>
<keyword evidence="4" id="KW-1185">Reference proteome</keyword>
<feature type="region of interest" description="Disordered" evidence="1">
    <location>
        <begin position="113"/>
        <end position="147"/>
    </location>
</feature>
<protein>
    <submittedName>
        <fullName evidence="3">LysM peptidoglycan-binding domain-containing protein</fullName>
    </submittedName>
</protein>
<feature type="compositionally biased region" description="Pro residues" evidence="1">
    <location>
        <begin position="123"/>
        <end position="139"/>
    </location>
</feature>
<dbReference type="EMBL" id="JAAGBB010000107">
    <property type="protein sequence ID" value="MBR0669399.1"/>
    <property type="molecule type" value="Genomic_DNA"/>
</dbReference>
<organism evidence="3 4">
    <name type="scientific">Plastoroseomonas hellenica</name>
    <dbReference type="NCBI Taxonomy" id="2687306"/>
    <lineage>
        <taxon>Bacteria</taxon>
        <taxon>Pseudomonadati</taxon>
        <taxon>Pseudomonadota</taxon>
        <taxon>Alphaproteobacteria</taxon>
        <taxon>Acetobacterales</taxon>
        <taxon>Acetobacteraceae</taxon>
        <taxon>Plastoroseomonas</taxon>
    </lineage>
</organism>
<dbReference type="PROSITE" id="PS51782">
    <property type="entry name" value="LYSM"/>
    <property type="match status" value="1"/>
</dbReference>
<evidence type="ECO:0000256" key="1">
    <source>
        <dbReference type="SAM" id="MobiDB-lite"/>
    </source>
</evidence>
<dbReference type="SMART" id="SM00257">
    <property type="entry name" value="LysM"/>
    <property type="match status" value="1"/>
</dbReference>
<dbReference type="PANTHER" id="PTHR34700">
    <property type="entry name" value="POTASSIUM BINDING PROTEIN KBP"/>
    <property type="match status" value="1"/>
</dbReference>
<dbReference type="Pfam" id="PF01476">
    <property type="entry name" value="LysM"/>
    <property type="match status" value="1"/>
</dbReference>
<feature type="domain" description="LysM" evidence="2">
    <location>
        <begin position="257"/>
        <end position="306"/>
    </location>
</feature>
<proteinExistence type="predicted"/>
<dbReference type="PANTHER" id="PTHR34700:SF4">
    <property type="entry name" value="PHAGE-LIKE ELEMENT PBSX PROTEIN XKDP"/>
    <property type="match status" value="1"/>
</dbReference>
<dbReference type="InterPro" id="IPR052196">
    <property type="entry name" value="Bact_Kbp"/>
</dbReference>
<dbReference type="Gene3D" id="2.60.40.10">
    <property type="entry name" value="Immunoglobulins"/>
    <property type="match status" value="1"/>
</dbReference>